<accession>A0A6J4QPT1</accession>
<dbReference type="AlphaFoldDB" id="A0A6J4QPT1"/>
<dbReference type="EMBL" id="CADCVF010000010">
    <property type="protein sequence ID" value="CAA9445896.1"/>
    <property type="molecule type" value="Genomic_DNA"/>
</dbReference>
<organism evidence="1">
    <name type="scientific">uncultured Rubrobacteraceae bacterium</name>
    <dbReference type="NCBI Taxonomy" id="349277"/>
    <lineage>
        <taxon>Bacteria</taxon>
        <taxon>Bacillati</taxon>
        <taxon>Actinomycetota</taxon>
        <taxon>Rubrobacteria</taxon>
        <taxon>Rubrobacterales</taxon>
        <taxon>Rubrobacteraceae</taxon>
        <taxon>environmental samples</taxon>
    </lineage>
</organism>
<protein>
    <submittedName>
        <fullName evidence="1">Uncharacterized protein</fullName>
    </submittedName>
</protein>
<proteinExistence type="predicted"/>
<gene>
    <name evidence="1" type="ORF">AVDCRST_MAG58-399</name>
</gene>
<reference evidence="1" key="1">
    <citation type="submission" date="2020-02" db="EMBL/GenBank/DDBJ databases">
        <authorList>
            <person name="Meier V. D."/>
        </authorList>
    </citation>
    <scope>NUCLEOTIDE SEQUENCE</scope>
    <source>
        <strain evidence="1">AVDCRST_MAG58</strain>
    </source>
</reference>
<feature type="non-terminal residue" evidence="1">
    <location>
        <position position="1"/>
    </location>
</feature>
<feature type="non-terminal residue" evidence="1">
    <location>
        <position position="45"/>
    </location>
</feature>
<name>A0A6J4QPT1_9ACTN</name>
<evidence type="ECO:0000313" key="1">
    <source>
        <dbReference type="EMBL" id="CAA9445896.1"/>
    </source>
</evidence>
<sequence>AYLRDSLPLGEVRRRAGVAHRAEVPHPGGAGSIAVGRRLLGGGRL</sequence>